<dbReference type="InterPro" id="IPR036291">
    <property type="entry name" value="NAD(P)-bd_dom_sf"/>
</dbReference>
<gene>
    <name evidence="1" type="ORF">BDV37DRAFT_281821</name>
</gene>
<dbReference type="AlphaFoldDB" id="A0A5N7DGJ5"/>
<dbReference type="RefSeq" id="XP_031942733.1">
    <property type="nucleotide sequence ID" value="XM_032086900.1"/>
</dbReference>
<dbReference type="Pfam" id="PF00106">
    <property type="entry name" value="adh_short"/>
    <property type="match status" value="1"/>
</dbReference>
<evidence type="ECO:0000313" key="2">
    <source>
        <dbReference type="Proteomes" id="UP000325579"/>
    </source>
</evidence>
<dbReference type="Proteomes" id="UP000325579">
    <property type="component" value="Unassembled WGS sequence"/>
</dbReference>
<name>A0A5N7DGJ5_9EURO</name>
<dbReference type="GeneID" id="43671591"/>
<organism evidence="1 2">
    <name type="scientific">Aspergillus pseudonomiae</name>
    <dbReference type="NCBI Taxonomy" id="1506151"/>
    <lineage>
        <taxon>Eukaryota</taxon>
        <taxon>Fungi</taxon>
        <taxon>Dikarya</taxon>
        <taxon>Ascomycota</taxon>
        <taxon>Pezizomycotina</taxon>
        <taxon>Eurotiomycetes</taxon>
        <taxon>Eurotiomycetidae</taxon>
        <taxon>Eurotiales</taxon>
        <taxon>Aspergillaceae</taxon>
        <taxon>Aspergillus</taxon>
        <taxon>Aspergillus subgen. Circumdati</taxon>
    </lineage>
</organism>
<protein>
    <recommendedName>
        <fullName evidence="3">Ketoreductase (KR) domain-containing protein</fullName>
    </recommendedName>
</protein>
<dbReference type="SUPFAM" id="SSF51735">
    <property type="entry name" value="NAD(P)-binding Rossmann-fold domains"/>
    <property type="match status" value="1"/>
</dbReference>
<evidence type="ECO:0008006" key="3">
    <source>
        <dbReference type="Google" id="ProtNLM"/>
    </source>
</evidence>
<sequence>MPKQTHTAPSSSCGISTAIGIRLAQHGTDPVVNYFSSTSATWKVVEQIRSYGTTTIIVKADMSHEEKIKCLCQCVMTEFDQPSIIMSNSSIEHLGTLPDVTVRDIDEVGLFFIAQQAYKCLTGYSRLILTLSLSPADSGHKLQT</sequence>
<reference evidence="1 2" key="1">
    <citation type="submission" date="2019-04" db="EMBL/GenBank/DDBJ databases">
        <authorList>
            <consortium name="DOE Joint Genome Institute"/>
            <person name="Mondo S."/>
            <person name="Kjaerbolling I."/>
            <person name="Vesth T."/>
            <person name="Frisvad J.C."/>
            <person name="Nybo J.L."/>
            <person name="Theobald S."/>
            <person name="Kildgaard S."/>
            <person name="Isbrandt T."/>
            <person name="Kuo A."/>
            <person name="Sato A."/>
            <person name="Lyhne E.K."/>
            <person name="Kogle M.E."/>
            <person name="Wiebenga A."/>
            <person name="Kun R.S."/>
            <person name="Lubbers R.J."/>
            <person name="Makela M.R."/>
            <person name="Barry K."/>
            <person name="Chovatia M."/>
            <person name="Clum A."/>
            <person name="Daum C."/>
            <person name="Haridas S."/>
            <person name="He G."/>
            <person name="LaButti K."/>
            <person name="Lipzen A."/>
            <person name="Riley R."/>
            <person name="Salamov A."/>
            <person name="Simmons B.A."/>
            <person name="Magnuson J.K."/>
            <person name="Henrissat B."/>
            <person name="Mortensen U.H."/>
            <person name="Larsen T.O."/>
            <person name="Devries R.P."/>
            <person name="Grigoriev I.V."/>
            <person name="Machida M."/>
            <person name="Baker S.E."/>
            <person name="Andersen M.R."/>
            <person name="Cantor M.N."/>
            <person name="Hua S.X."/>
        </authorList>
    </citation>
    <scope>NUCLEOTIDE SEQUENCE [LARGE SCALE GENOMIC DNA]</scope>
    <source>
        <strain evidence="1 2">CBS 119388</strain>
    </source>
</reference>
<accession>A0A5N7DGJ5</accession>
<proteinExistence type="predicted"/>
<dbReference type="InterPro" id="IPR002347">
    <property type="entry name" value="SDR_fam"/>
</dbReference>
<evidence type="ECO:0000313" key="1">
    <source>
        <dbReference type="EMBL" id="KAE8405414.1"/>
    </source>
</evidence>
<dbReference type="EMBL" id="ML736760">
    <property type="protein sequence ID" value="KAE8405414.1"/>
    <property type="molecule type" value="Genomic_DNA"/>
</dbReference>
<keyword evidence="2" id="KW-1185">Reference proteome</keyword>
<dbReference type="Gene3D" id="3.40.50.720">
    <property type="entry name" value="NAD(P)-binding Rossmann-like Domain"/>
    <property type="match status" value="1"/>
</dbReference>